<dbReference type="RefSeq" id="WP_191789388.1">
    <property type="nucleotide sequence ID" value="NZ_JACSQE010000002.1"/>
</dbReference>
<dbReference type="Proteomes" id="UP000633601">
    <property type="component" value="Unassembled WGS sequence"/>
</dbReference>
<evidence type="ECO:0000259" key="2">
    <source>
        <dbReference type="PROSITE" id="PS51464"/>
    </source>
</evidence>
<feature type="domain" description="SIS" evidence="2">
    <location>
        <begin position="28"/>
        <end position="170"/>
    </location>
</feature>
<evidence type="ECO:0000313" key="3">
    <source>
        <dbReference type="EMBL" id="MBD7997679.1"/>
    </source>
</evidence>
<name>A0ABR8UYS0_9CELL</name>
<dbReference type="InterPro" id="IPR035466">
    <property type="entry name" value="GlmS/AgaS_SIS"/>
</dbReference>
<dbReference type="CDD" id="cd05008">
    <property type="entry name" value="SIS_GlmS_GlmD_1"/>
    <property type="match status" value="1"/>
</dbReference>
<dbReference type="PROSITE" id="PS51464">
    <property type="entry name" value="SIS"/>
    <property type="match status" value="1"/>
</dbReference>
<dbReference type="InterPro" id="IPR046348">
    <property type="entry name" value="SIS_dom_sf"/>
</dbReference>
<proteinExistence type="predicted"/>
<keyword evidence="4" id="KW-1185">Reference proteome</keyword>
<reference evidence="3 4" key="1">
    <citation type="submission" date="2020-08" db="EMBL/GenBank/DDBJ databases">
        <title>A Genomic Blueprint of the Chicken Gut Microbiome.</title>
        <authorList>
            <person name="Gilroy R."/>
            <person name="Ravi A."/>
            <person name="Getino M."/>
            <person name="Pursley I."/>
            <person name="Horton D.L."/>
            <person name="Alikhan N.-F."/>
            <person name="Baker D."/>
            <person name="Gharbi K."/>
            <person name="Hall N."/>
            <person name="Watson M."/>
            <person name="Adriaenssens E.M."/>
            <person name="Foster-Nyarko E."/>
            <person name="Jarju S."/>
            <person name="Secka A."/>
            <person name="Antonio M."/>
            <person name="Oren A."/>
            <person name="Chaudhuri R."/>
            <person name="La Ragione R.M."/>
            <person name="Hildebrand F."/>
            <person name="Pallen M.J."/>
        </authorList>
    </citation>
    <scope>NUCLEOTIDE SEQUENCE [LARGE SCALE GENOMIC DNA]</scope>
    <source>
        <strain evidence="3 4">Sa2CUA8</strain>
    </source>
</reference>
<dbReference type="InterPro" id="IPR035490">
    <property type="entry name" value="GlmS/FrlB_SIS"/>
</dbReference>
<accession>A0ABR8UYS0</accession>
<keyword evidence="1" id="KW-0677">Repeat</keyword>
<comment type="caution">
    <text evidence="3">The sequence shown here is derived from an EMBL/GenBank/DDBJ whole genome shotgun (WGS) entry which is preliminary data.</text>
</comment>
<evidence type="ECO:0000256" key="1">
    <source>
        <dbReference type="ARBA" id="ARBA00022737"/>
    </source>
</evidence>
<dbReference type="Gene3D" id="3.40.50.10490">
    <property type="entry name" value="Glucose-6-phosphate isomerase like protein, domain 1"/>
    <property type="match status" value="2"/>
</dbReference>
<dbReference type="InterPro" id="IPR001347">
    <property type="entry name" value="SIS_dom"/>
</dbReference>
<sequence length="298" mass="31634">MSTSHVSTEIASQPEVWREAARLAAERAAVLPQPGERVAIVGCGTSWFVAQAYAARREELGQGVTDAFAGSEYPVGRDYDRVVAITRSGTTTEILHLLDVLGGRQRTLAIVGDPTSPGAGAADDVVVMPFADEQSVVQTRFATAALTLLRAGLGDDVEALAAAAEDVVGWQVPEEVLARTQFTFLGRGMAVGLANEAGLKMREASLAWAEAYPAMDYRHGPISISDETSAVILLGAEVPGLVEDVERTGALVVRFDEDAQLTLVRCQLLAVANAERKGLDPDAPRHLTRSIILEDVAS</sequence>
<evidence type="ECO:0000313" key="4">
    <source>
        <dbReference type="Proteomes" id="UP000633601"/>
    </source>
</evidence>
<dbReference type="CDD" id="cd05009">
    <property type="entry name" value="SIS_GlmS_GlmD_2"/>
    <property type="match status" value="1"/>
</dbReference>
<dbReference type="SUPFAM" id="SSF53697">
    <property type="entry name" value="SIS domain"/>
    <property type="match status" value="1"/>
</dbReference>
<dbReference type="EMBL" id="JACSQE010000002">
    <property type="protein sequence ID" value="MBD7997679.1"/>
    <property type="molecule type" value="Genomic_DNA"/>
</dbReference>
<gene>
    <name evidence="3" type="ORF">H9640_03830</name>
</gene>
<dbReference type="Pfam" id="PF01380">
    <property type="entry name" value="SIS"/>
    <property type="match status" value="1"/>
</dbReference>
<dbReference type="PANTHER" id="PTHR10937">
    <property type="entry name" value="GLUCOSAMINE--FRUCTOSE-6-PHOSPHATE AMINOTRANSFERASE, ISOMERIZING"/>
    <property type="match status" value="1"/>
</dbReference>
<organism evidence="3 4">
    <name type="scientific">Oerskovia gallyi</name>
    <dbReference type="NCBI Taxonomy" id="2762226"/>
    <lineage>
        <taxon>Bacteria</taxon>
        <taxon>Bacillati</taxon>
        <taxon>Actinomycetota</taxon>
        <taxon>Actinomycetes</taxon>
        <taxon>Micrococcales</taxon>
        <taxon>Cellulomonadaceae</taxon>
        <taxon>Oerskovia</taxon>
    </lineage>
</organism>
<protein>
    <submittedName>
        <fullName evidence="3">SIS domain-containing protein</fullName>
    </submittedName>
</protein>